<evidence type="ECO:0000313" key="6">
    <source>
        <dbReference type="EMBL" id="AWL13290.1"/>
    </source>
</evidence>
<dbReference type="Pfam" id="PF14718">
    <property type="entry name" value="SLT_L"/>
    <property type="match status" value="1"/>
</dbReference>
<dbReference type="Proteomes" id="UP000245728">
    <property type="component" value="Chromosome"/>
</dbReference>
<dbReference type="KEGG" id="salh:HMF8227_02841"/>
<dbReference type="SUPFAM" id="SSF53955">
    <property type="entry name" value="Lysozyme-like"/>
    <property type="match status" value="1"/>
</dbReference>
<dbReference type="GO" id="GO:0008933">
    <property type="term" value="F:peptidoglycan lytic transglycosylase activity"/>
    <property type="evidence" value="ECO:0007669"/>
    <property type="project" value="InterPro"/>
</dbReference>
<evidence type="ECO:0000256" key="3">
    <source>
        <dbReference type="SAM" id="SignalP"/>
    </source>
</evidence>
<keyword evidence="6" id="KW-0326">Glycosidase</keyword>
<evidence type="ECO:0000256" key="1">
    <source>
        <dbReference type="ARBA" id="ARBA00007734"/>
    </source>
</evidence>
<dbReference type="EMBL" id="CP029347">
    <property type="protein sequence ID" value="AWL13290.1"/>
    <property type="molecule type" value="Genomic_DNA"/>
</dbReference>
<evidence type="ECO:0000256" key="2">
    <source>
        <dbReference type="ARBA" id="ARBA00022729"/>
    </source>
</evidence>
<dbReference type="GO" id="GO:0016020">
    <property type="term" value="C:membrane"/>
    <property type="evidence" value="ECO:0007669"/>
    <property type="project" value="InterPro"/>
</dbReference>
<dbReference type="GO" id="GO:0004553">
    <property type="term" value="F:hydrolase activity, hydrolyzing O-glycosyl compounds"/>
    <property type="evidence" value="ECO:0007669"/>
    <property type="project" value="InterPro"/>
</dbReference>
<dbReference type="CDD" id="cd13401">
    <property type="entry name" value="Slt70-like"/>
    <property type="match status" value="1"/>
</dbReference>
<name>A0A2S2E7V8_9ALTE</name>
<dbReference type="AlphaFoldDB" id="A0A2S2E7V8"/>
<dbReference type="InterPro" id="IPR037061">
    <property type="entry name" value="Lytic_TGlycoase_superhlx_L_sf"/>
</dbReference>
<organism evidence="6 7">
    <name type="scientific">Saliniradius amylolyticus</name>
    <dbReference type="NCBI Taxonomy" id="2183582"/>
    <lineage>
        <taxon>Bacteria</taxon>
        <taxon>Pseudomonadati</taxon>
        <taxon>Pseudomonadota</taxon>
        <taxon>Gammaproteobacteria</taxon>
        <taxon>Alteromonadales</taxon>
        <taxon>Alteromonadaceae</taxon>
        <taxon>Saliniradius</taxon>
    </lineage>
</organism>
<dbReference type="InterPro" id="IPR012289">
    <property type="entry name" value="Lytic_TGlycosylase_superhlx_L"/>
</dbReference>
<dbReference type="RefSeq" id="WP_239421320.1">
    <property type="nucleotide sequence ID" value="NZ_CP029347.1"/>
</dbReference>
<sequence length="644" mass="75508">MDRTRALTLLFTAMLSVCCVSAQSGTLEQQRQWFEDAEPWVYYPNSDEFQSLYHKLEGYPLRPYLQQRALMANLSLDKTDEIQQFLARFDNTPLADPLREKWLYYLAKHGHNRAFRRFYRALGQTELQCHFLHFVAQSREALSPDWYQQVDELWLHGESQPESCDPVFKRWQQDGHRSDTLVYQRLVMAADGGDHTLIPYLRSLLPKSYFPLADAWQHTRRDPAHVTRLDHFQRLPSEQASDIITYGHRRLIWRQPDLALRSWARARERFNFSPGQLREVSRNFALALAVENHPKARFWLEHANREQYDPDVFRWHLTEVLRDNHWQEVVNVISTAPRQLEQDYSSQYWLGRSLEHLNDKKSAFEQFDTLSSVRHYYGFMASGKIARSPSLANVPLAVSEQQVAMIASLPEAERAREWLELERYTEARREWWSLQQKLTREQALTAAVLADRWGWHDQAIFAFSRLGYLDDVQRRFPLAYEGELVASATKYQVDPAWAFAIARRESSFMPDAHSGAGARGLMQLLPSTARYLAKQRISGRTLYDPVSNADFGARYLRYLMDKMQNNPVLATAAYNAGWSRVKQWLPEDDVPLDVWIETIPYRETRNYVKAVLAYRQIYKRRLGQSQNLFQDLSEMQISADKPTL</sequence>
<dbReference type="GO" id="GO:0042597">
    <property type="term" value="C:periplasmic space"/>
    <property type="evidence" value="ECO:0007669"/>
    <property type="project" value="InterPro"/>
</dbReference>
<keyword evidence="2 3" id="KW-0732">Signal</keyword>
<dbReference type="Gene3D" id="1.10.1240.20">
    <property type="entry name" value="Lytic transglycosylase, superhelical linker domain"/>
    <property type="match status" value="1"/>
</dbReference>
<feature type="signal peptide" evidence="3">
    <location>
        <begin position="1"/>
        <end position="22"/>
    </location>
</feature>
<dbReference type="Pfam" id="PF01464">
    <property type="entry name" value="SLT"/>
    <property type="match status" value="1"/>
</dbReference>
<dbReference type="SUPFAM" id="SSF48435">
    <property type="entry name" value="Bacterial muramidases"/>
    <property type="match status" value="1"/>
</dbReference>
<feature type="domain" description="Lytic transglycosylase superhelical linker" evidence="5">
    <location>
        <begin position="407"/>
        <end position="472"/>
    </location>
</feature>
<dbReference type="Gene3D" id="1.10.530.10">
    <property type="match status" value="1"/>
</dbReference>
<evidence type="ECO:0000313" key="7">
    <source>
        <dbReference type="Proteomes" id="UP000245728"/>
    </source>
</evidence>
<accession>A0A2S2E7V8</accession>
<gene>
    <name evidence="6" type="ORF">HMF8227_02841</name>
</gene>
<dbReference type="InterPro" id="IPR023346">
    <property type="entry name" value="Lysozyme-like_dom_sf"/>
</dbReference>
<reference evidence="6 7" key="1">
    <citation type="submission" date="2018-05" db="EMBL/GenBank/DDBJ databases">
        <title>Salinimonas sp. HMF8227 Genome sequencing and assembly.</title>
        <authorList>
            <person name="Kang H."/>
            <person name="Kang J."/>
            <person name="Cha I."/>
            <person name="Kim H."/>
            <person name="Joh K."/>
        </authorList>
    </citation>
    <scope>NUCLEOTIDE SEQUENCE [LARGE SCALE GENOMIC DNA]</scope>
    <source>
        <strain evidence="6 7">HMF8227</strain>
    </source>
</reference>
<comment type="similarity">
    <text evidence="1">Belongs to the transglycosylase Slt family.</text>
</comment>
<dbReference type="PANTHER" id="PTHR37423">
    <property type="entry name" value="SOLUBLE LYTIC MUREIN TRANSGLYCOSYLASE-RELATED"/>
    <property type="match status" value="1"/>
</dbReference>
<dbReference type="PANTHER" id="PTHR37423:SF5">
    <property type="entry name" value="SOLUBLE LYTIC MUREIN TRANSGLYCOSYLASE"/>
    <property type="match status" value="1"/>
</dbReference>
<protein>
    <submittedName>
        <fullName evidence="6">Soluble lytic murein transglycosylase</fullName>
        <ecNumber evidence="6">3.2.1.-</ecNumber>
    </submittedName>
</protein>
<dbReference type="InterPro" id="IPR000189">
    <property type="entry name" value="Transglyc_AS"/>
</dbReference>
<feature type="chain" id="PRO_5015398344" evidence="3">
    <location>
        <begin position="23"/>
        <end position="644"/>
    </location>
</feature>
<dbReference type="EC" id="3.2.1.-" evidence="6"/>
<keyword evidence="6" id="KW-0378">Hydrolase</keyword>
<evidence type="ECO:0000259" key="4">
    <source>
        <dbReference type="Pfam" id="PF01464"/>
    </source>
</evidence>
<dbReference type="PROSITE" id="PS00922">
    <property type="entry name" value="TRANSGLYCOSYLASE"/>
    <property type="match status" value="1"/>
</dbReference>
<feature type="domain" description="Transglycosylase SLT" evidence="4">
    <location>
        <begin position="487"/>
        <end position="586"/>
    </location>
</feature>
<dbReference type="InterPro" id="IPR008939">
    <property type="entry name" value="Lytic_TGlycosylase_superhlx_U"/>
</dbReference>
<dbReference type="Pfam" id="PF00760">
    <property type="entry name" value="Cucumo_coat"/>
    <property type="match status" value="1"/>
</dbReference>
<proteinExistence type="inferred from homology"/>
<keyword evidence="7" id="KW-1185">Reference proteome</keyword>
<evidence type="ECO:0000259" key="5">
    <source>
        <dbReference type="Pfam" id="PF14718"/>
    </source>
</evidence>
<dbReference type="Gene3D" id="1.25.20.10">
    <property type="entry name" value="Bacterial muramidases"/>
    <property type="match status" value="1"/>
</dbReference>
<dbReference type="GO" id="GO:0000270">
    <property type="term" value="P:peptidoglycan metabolic process"/>
    <property type="evidence" value="ECO:0007669"/>
    <property type="project" value="InterPro"/>
</dbReference>
<dbReference type="InterPro" id="IPR008258">
    <property type="entry name" value="Transglycosylase_SLT_dom_1"/>
</dbReference>